<evidence type="ECO:0000256" key="7">
    <source>
        <dbReference type="ARBA" id="ARBA00023049"/>
    </source>
</evidence>
<name>G6ATV8_9BACT</name>
<dbReference type="GeneID" id="78335965"/>
<dbReference type="GO" id="GO:0004222">
    <property type="term" value="F:metalloendopeptidase activity"/>
    <property type="evidence" value="ECO:0007669"/>
    <property type="project" value="InterPro"/>
</dbReference>
<dbReference type="PANTHER" id="PTHR43690:SF17">
    <property type="entry name" value="PROTEIN YHJJ"/>
    <property type="match status" value="1"/>
</dbReference>
<evidence type="ECO:0000256" key="4">
    <source>
        <dbReference type="ARBA" id="ARBA00022723"/>
    </source>
</evidence>
<dbReference type="Proteomes" id="UP000004407">
    <property type="component" value="Unassembled WGS sequence"/>
</dbReference>
<feature type="domain" description="Peptidase M16 C-terminal" evidence="11">
    <location>
        <begin position="726"/>
        <end position="874"/>
    </location>
</feature>
<keyword evidence="3" id="KW-0645">Protease</keyword>
<evidence type="ECO:0000256" key="1">
    <source>
        <dbReference type="ARBA" id="ARBA00001947"/>
    </source>
</evidence>
<keyword evidence="6" id="KW-0862">Zinc</keyword>
<dbReference type="GO" id="GO:0046872">
    <property type="term" value="F:metal ion binding"/>
    <property type="evidence" value="ECO:0007669"/>
    <property type="project" value="UniProtKB-KW"/>
</dbReference>
<sequence>MKFKSFLIAAILSLGTAATTSAYEYETVKGDPMQTRIYTLPNGLKVYLSVNKEQPRIQTYVAVRTGSRNDPAETTGLAHYLEHLMFKGTRLFGTTDAAKEQPYLDDIERRYEHYRTVTDPEKRRQLYHEIDSVSQIAAQYFIPNEYDKLMAAIGANGTNAYTSNDVTCYVENIPSNEVDNWARIQADRFQNMVIRGFHTELEAVYEEYNMHLTSDFDKEWAALGRKLFPTHPYGTQTTIGTQEHLKNPSITNIKNYFKHYYVPNNVAICMAGDFDPEAVMATIDKYFGSWKKSEQVKYPHFAPVKDLTAPADTTVIGQEAENVFLGWKMDGSASLQADTLDVIDRMLANGNAGLIDINVNQKMLCQGVQSGKIDMRDYSQFIMIGQPNEGQSLDEVKAIMLGEIEKLKRGEFSDKLLPSVKNNMKLEFLRSLDSNESRATSFVNTFVYGRPWKTQVERFDRIAGITKEQIMDFARRHFTDGYAIVYKRQGEDPTQKKIEKPSITPIPSNRDLQSALVKEIKESKVKPIEPVFLDYTKDFARTTTKKKQPVYYIQNTQNDLFELHFVYDFGSEANKWLPYATDYLDLLGTGTMSAAEVKERFYELGCEYSFTPTWSTMTVSLSGLGENMTEAMKLMEQMLNNAKVDNEAYSKYVDNLLKGRRDAKLNQKENFSALRNYAFYGKYNPTRNVPDSTELVTTRPQDVINMIAALKNYKHDVVYYGPLAMKQLLATVNKNHITAKTLQDAPENKPYKMVETPKNEILLAPYDAKNIYMMQLHNVDQKWTPEDEAKISVFNEYFGGGMNGIVFQELRESRGLAYSAFADYSTTKRKEHQTNYAYTYIISQNDKMMDCIRVFNNILDTMPQSQAAFELAQQAAVKRIASQRITKANIIFSYLGNKRIGINYDLRRDIYAAMPKLTLEDIVKFEHDNMANKPWLYIILGDENNLDMKSLEKIAPVKRVATEEIFTF</sequence>
<dbReference type="SUPFAM" id="SSF63411">
    <property type="entry name" value="LuxS/MPP-like metallohydrolase"/>
    <property type="match status" value="4"/>
</dbReference>
<gene>
    <name evidence="12" type="ORF">HMPREF0673_00042</name>
</gene>
<evidence type="ECO:0000313" key="13">
    <source>
        <dbReference type="Proteomes" id="UP000004407"/>
    </source>
</evidence>
<dbReference type="InterPro" id="IPR001431">
    <property type="entry name" value="Pept_M16_Zn_BS"/>
</dbReference>
<dbReference type="Pfam" id="PF00675">
    <property type="entry name" value="Peptidase_M16"/>
    <property type="match status" value="1"/>
</dbReference>
<accession>G6ATV8</accession>
<keyword evidence="4" id="KW-0479">Metal-binding</keyword>
<evidence type="ECO:0000256" key="3">
    <source>
        <dbReference type="ARBA" id="ARBA00022670"/>
    </source>
</evidence>
<dbReference type="Gene3D" id="3.30.830.10">
    <property type="entry name" value="Metalloenzyme, LuxS/M16 peptidase-like"/>
    <property type="match status" value="4"/>
</dbReference>
<evidence type="ECO:0000256" key="2">
    <source>
        <dbReference type="ARBA" id="ARBA00007261"/>
    </source>
</evidence>
<evidence type="ECO:0000256" key="6">
    <source>
        <dbReference type="ARBA" id="ARBA00022833"/>
    </source>
</evidence>
<evidence type="ECO:0000256" key="8">
    <source>
        <dbReference type="RuleBase" id="RU004447"/>
    </source>
</evidence>
<protein>
    <submittedName>
        <fullName evidence="12">Peptidase M16 inactive domain protein</fullName>
    </submittedName>
</protein>
<dbReference type="InterPro" id="IPR011249">
    <property type="entry name" value="Metalloenz_LuxS/M16"/>
</dbReference>
<dbReference type="Pfam" id="PF05193">
    <property type="entry name" value="Peptidase_M16_C"/>
    <property type="match status" value="2"/>
</dbReference>
<comment type="cofactor">
    <cofactor evidence="1">
        <name>Zn(2+)</name>
        <dbReference type="ChEBI" id="CHEBI:29105"/>
    </cofactor>
</comment>
<dbReference type="PROSITE" id="PS00143">
    <property type="entry name" value="INSULINASE"/>
    <property type="match status" value="1"/>
</dbReference>
<keyword evidence="7" id="KW-0482">Metalloprotease</keyword>
<dbReference type="PATRIC" id="fig|1002367.3.peg.26"/>
<feature type="signal peptide" evidence="9">
    <location>
        <begin position="1"/>
        <end position="22"/>
    </location>
</feature>
<feature type="domain" description="Peptidase M16 C-terminal" evidence="11">
    <location>
        <begin position="252"/>
        <end position="423"/>
    </location>
</feature>
<keyword evidence="5" id="KW-0378">Hydrolase</keyword>
<organism evidence="12 13">
    <name type="scientific">Leyella stercorea DSM 18206</name>
    <dbReference type="NCBI Taxonomy" id="1002367"/>
    <lineage>
        <taxon>Bacteria</taxon>
        <taxon>Pseudomonadati</taxon>
        <taxon>Bacteroidota</taxon>
        <taxon>Bacteroidia</taxon>
        <taxon>Bacteroidales</taxon>
        <taxon>Prevotellaceae</taxon>
        <taxon>Leyella</taxon>
    </lineage>
</organism>
<dbReference type="eggNOG" id="COG0612">
    <property type="taxonomic scope" value="Bacteria"/>
</dbReference>
<dbReference type="AlphaFoldDB" id="G6ATV8"/>
<comment type="similarity">
    <text evidence="2 8">Belongs to the peptidase M16 family.</text>
</comment>
<comment type="caution">
    <text evidence="12">The sequence shown here is derived from an EMBL/GenBank/DDBJ whole genome shotgun (WGS) entry which is preliminary data.</text>
</comment>
<keyword evidence="9" id="KW-0732">Signal</keyword>
<dbReference type="InterPro" id="IPR050626">
    <property type="entry name" value="Peptidase_M16"/>
</dbReference>
<evidence type="ECO:0000256" key="9">
    <source>
        <dbReference type="SAM" id="SignalP"/>
    </source>
</evidence>
<proteinExistence type="inferred from homology"/>
<evidence type="ECO:0000259" key="11">
    <source>
        <dbReference type="Pfam" id="PF05193"/>
    </source>
</evidence>
<feature type="chain" id="PRO_5003484985" evidence="9">
    <location>
        <begin position="23"/>
        <end position="968"/>
    </location>
</feature>
<evidence type="ECO:0000259" key="10">
    <source>
        <dbReference type="Pfam" id="PF00675"/>
    </source>
</evidence>
<dbReference type="InterPro" id="IPR007863">
    <property type="entry name" value="Peptidase_M16_C"/>
</dbReference>
<feature type="domain" description="Peptidase M16 N-terminal" evidence="10">
    <location>
        <begin position="50"/>
        <end position="90"/>
    </location>
</feature>
<dbReference type="EMBL" id="AFZZ01000013">
    <property type="protein sequence ID" value="EHJ42147.1"/>
    <property type="molecule type" value="Genomic_DNA"/>
</dbReference>
<evidence type="ECO:0000313" key="12">
    <source>
        <dbReference type="EMBL" id="EHJ42147.1"/>
    </source>
</evidence>
<dbReference type="HOGENOM" id="CLU_306466_0_0_10"/>
<dbReference type="RefSeq" id="WP_007896671.1">
    <property type="nucleotide sequence ID" value="NZ_JH379338.1"/>
</dbReference>
<dbReference type="PANTHER" id="PTHR43690">
    <property type="entry name" value="NARDILYSIN"/>
    <property type="match status" value="1"/>
</dbReference>
<dbReference type="InterPro" id="IPR011765">
    <property type="entry name" value="Pept_M16_N"/>
</dbReference>
<reference evidence="12 13" key="1">
    <citation type="submission" date="2011-08" db="EMBL/GenBank/DDBJ databases">
        <authorList>
            <person name="Weinstock G."/>
            <person name="Sodergren E."/>
            <person name="Clifton S."/>
            <person name="Fulton L."/>
            <person name="Fulton B."/>
            <person name="Courtney L."/>
            <person name="Fronick C."/>
            <person name="Harrison M."/>
            <person name="Strong C."/>
            <person name="Farmer C."/>
            <person name="Delahaunty K."/>
            <person name="Markovic C."/>
            <person name="Hall O."/>
            <person name="Minx P."/>
            <person name="Tomlinson C."/>
            <person name="Mitreva M."/>
            <person name="Hou S."/>
            <person name="Chen J."/>
            <person name="Wollam A."/>
            <person name="Pepin K.H."/>
            <person name="Johnson M."/>
            <person name="Bhonagiri V."/>
            <person name="Zhang X."/>
            <person name="Suruliraj S."/>
            <person name="Warren W."/>
            <person name="Chinwalla A."/>
            <person name="Mardis E.R."/>
            <person name="Wilson R.K."/>
        </authorList>
    </citation>
    <scope>NUCLEOTIDE SEQUENCE [LARGE SCALE GENOMIC DNA]</scope>
    <source>
        <strain evidence="12 13">DSM 18206</strain>
    </source>
</reference>
<dbReference type="GO" id="GO:0006508">
    <property type="term" value="P:proteolysis"/>
    <property type="evidence" value="ECO:0007669"/>
    <property type="project" value="UniProtKB-KW"/>
</dbReference>
<evidence type="ECO:0000256" key="5">
    <source>
        <dbReference type="ARBA" id="ARBA00022801"/>
    </source>
</evidence>